<dbReference type="KEGG" id="hdf:AArcSl_3057"/>
<dbReference type="RefSeq" id="WP_119821188.1">
    <property type="nucleotide sequence ID" value="NZ_CP025066.1"/>
</dbReference>
<dbReference type="AlphaFoldDB" id="A0A343TNJ4"/>
<feature type="region of interest" description="Disordered" evidence="1">
    <location>
        <begin position="75"/>
        <end position="94"/>
    </location>
</feature>
<dbReference type="GeneID" id="37879424"/>
<evidence type="ECO:0000313" key="3">
    <source>
        <dbReference type="Proteomes" id="UP000263012"/>
    </source>
</evidence>
<evidence type="ECO:0000313" key="2">
    <source>
        <dbReference type="EMBL" id="AUX10666.1"/>
    </source>
</evidence>
<dbReference type="InterPro" id="IPR043899">
    <property type="entry name" value="DUF5789"/>
</dbReference>
<dbReference type="OrthoDB" id="166188at2157"/>
<dbReference type="Pfam" id="PF19102">
    <property type="entry name" value="DUF5789"/>
    <property type="match status" value="1"/>
</dbReference>
<dbReference type="Proteomes" id="UP000263012">
    <property type="component" value="Chromosome"/>
</dbReference>
<name>A0A343TNJ4_9EURY</name>
<accession>A0A343TNJ4</accession>
<dbReference type="EMBL" id="CP025066">
    <property type="protein sequence ID" value="AUX10666.1"/>
    <property type="molecule type" value="Genomic_DNA"/>
</dbReference>
<sequence>MRLSDTGDKLDTHEYPATRDEIIQAYGDSTIELPNGTETLKAVLERIADDVYEGPEDARTAVFTGVGHEAVGRRFYSDRDPTMPGESGPEPVSF</sequence>
<organism evidence="2 3">
    <name type="scientific">Halalkaliarchaeum desulfuricum</name>
    <dbReference type="NCBI Taxonomy" id="2055893"/>
    <lineage>
        <taxon>Archaea</taxon>
        <taxon>Methanobacteriati</taxon>
        <taxon>Methanobacteriota</taxon>
        <taxon>Stenosarchaea group</taxon>
        <taxon>Halobacteria</taxon>
        <taxon>Halobacteriales</taxon>
        <taxon>Haloferacaceae</taxon>
        <taxon>Halalkaliarchaeum</taxon>
    </lineage>
</organism>
<proteinExistence type="predicted"/>
<evidence type="ECO:0008006" key="4">
    <source>
        <dbReference type="Google" id="ProtNLM"/>
    </source>
</evidence>
<evidence type="ECO:0000256" key="1">
    <source>
        <dbReference type="SAM" id="MobiDB-lite"/>
    </source>
</evidence>
<gene>
    <name evidence="2" type="ORF">AArcSl_3057</name>
</gene>
<reference evidence="3" key="1">
    <citation type="submission" date="2017-11" db="EMBL/GenBank/DDBJ databases">
        <title>Phenotypic and genomic properties of facultatively anaerobic sulfur-reducing natronoarchaea from hypersaline soda lakes.</title>
        <authorList>
            <person name="Sorokin D.Y."/>
            <person name="Kublanov I.V."/>
            <person name="Roman P."/>
            <person name="Sinninghe Damste J.S."/>
            <person name="Golyshin P.N."/>
            <person name="Rojo D."/>
            <person name="Ciordia S."/>
            <person name="Mena M.D.C."/>
            <person name="Ferrer M."/>
            <person name="Messina E."/>
            <person name="Smedile F."/>
            <person name="La Spada G."/>
            <person name="La Cono V."/>
            <person name="Yakimov M.M."/>
        </authorList>
    </citation>
    <scope>NUCLEOTIDE SEQUENCE [LARGE SCALE GENOMIC DNA]</scope>
    <source>
        <strain evidence="3">AArc-Sl</strain>
    </source>
</reference>
<protein>
    <recommendedName>
        <fullName evidence="4">DUF2795 domain-containing protein</fullName>
    </recommendedName>
</protein>
<keyword evidence="3" id="KW-1185">Reference proteome</keyword>